<organism evidence="3 4">
    <name type="scientific">Tritonibacter mobilis F1926</name>
    <dbReference type="NCBI Taxonomy" id="1265309"/>
    <lineage>
        <taxon>Bacteria</taxon>
        <taxon>Pseudomonadati</taxon>
        <taxon>Pseudomonadota</taxon>
        <taxon>Alphaproteobacteria</taxon>
        <taxon>Rhodobacterales</taxon>
        <taxon>Paracoccaceae</taxon>
        <taxon>Tritonibacter</taxon>
    </lineage>
</organism>
<gene>
    <name evidence="3" type="ORF">K529_017840</name>
</gene>
<evidence type="ECO:0000313" key="3">
    <source>
        <dbReference type="EMBL" id="ANP42624.1"/>
    </source>
</evidence>
<evidence type="ECO:0000313" key="4">
    <source>
        <dbReference type="Proteomes" id="UP000013243"/>
    </source>
</evidence>
<name>A0A1B1A7T3_9RHOB</name>
<evidence type="ECO:0000259" key="2">
    <source>
        <dbReference type="Pfam" id="PF07969"/>
    </source>
</evidence>
<dbReference type="PANTHER" id="PTHR22642:SF2">
    <property type="entry name" value="PROTEIN LONG AFTER FAR-RED 3"/>
    <property type="match status" value="1"/>
</dbReference>
<dbReference type="SUPFAM" id="SSF51338">
    <property type="entry name" value="Composite domain of metallo-dependent hydrolases"/>
    <property type="match status" value="1"/>
</dbReference>
<accession>A0A1B1A7T3</accession>
<feature type="signal peptide" evidence="1">
    <location>
        <begin position="1"/>
        <end position="24"/>
    </location>
</feature>
<dbReference type="Gene3D" id="3.10.310.70">
    <property type="match status" value="1"/>
</dbReference>
<dbReference type="EMBL" id="CP015231">
    <property type="protein sequence ID" value="ANP42624.1"/>
    <property type="molecule type" value="Genomic_DNA"/>
</dbReference>
<dbReference type="GeneID" id="28251736"/>
<keyword evidence="1" id="KW-0732">Signal</keyword>
<proteinExistence type="predicted"/>
<feature type="chain" id="PRO_5008518482" evidence="1">
    <location>
        <begin position="25"/>
        <end position="650"/>
    </location>
</feature>
<dbReference type="GO" id="GO:0016810">
    <property type="term" value="F:hydrolase activity, acting on carbon-nitrogen (but not peptide) bonds"/>
    <property type="evidence" value="ECO:0007669"/>
    <property type="project" value="InterPro"/>
</dbReference>
<dbReference type="SUPFAM" id="SSF51556">
    <property type="entry name" value="Metallo-dependent hydrolases"/>
    <property type="match status" value="1"/>
</dbReference>
<sequence length="650" mass="70110">MSGSGLKLGLLPLCVALCAGTVSAQEVADTIYLGGPVLTMDDSAPRAEAVAVRDGRITAVGAEQQVMSWRGDSTRVVDLEGAALLPGFVDAHGHVAAVGLQAMAANLLPAPDGRGNSIAELQDILRDFIDSRPEQVERFGAVVGFGYDDSQLAELAHPTRQDLDAVRADIPVYIVHQSGHLAVANTAALALAGITAQSEEMPGGVIRREADGKTPNGVLEETPHFVALGRILGGLDAEGSIEMVRAGVDLVASYGYTTAQEGRASTGQVQVMQALAAQTDGLKVDVVAYPDVLVDRDFIVAQQSRDYVNRLRVGGAKLTIDGSPQGFTAWRDRPYYAPPPQMRGDYVGYPAASPDQVFDAIDWAFENDVQILTHSNGEAASDLLLAAIDAAATRHGNEDRRAVLIHGQFLREDQVDRIKALDIFPSLFPMHTFYWGDWHRDRTVGPEAADDISPTGWVLQRGMRFSSHHDAPVAFPDSMRVLDATVTRRSRSGDIIGPAHRVDAMTALKAMTIWPAWQHFEEDSKGSLEVGKLADLVVLSADPTAVDPETIDQIRVLRTIKEDVVVYDASERDEGSLLQWRPVPGRLDTGSELLRRAALTREMPTSLSGVRRRVALRAASTPRHGATCVSDYLFATLAPGFERAKDTLIP</sequence>
<dbReference type="OrthoDB" id="9811399at2"/>
<dbReference type="RefSeq" id="WP_046002593.1">
    <property type="nucleotide sequence ID" value="NZ_CP015231.1"/>
</dbReference>
<protein>
    <submittedName>
        <fullName evidence="3">Amidohydrolase</fullName>
    </submittedName>
</protein>
<keyword evidence="3" id="KW-0378">Hydrolase</keyword>
<evidence type="ECO:0000256" key="1">
    <source>
        <dbReference type="SAM" id="SignalP"/>
    </source>
</evidence>
<dbReference type="Gene3D" id="2.30.40.10">
    <property type="entry name" value="Urease, subunit C, domain 1"/>
    <property type="match status" value="1"/>
</dbReference>
<dbReference type="PANTHER" id="PTHR22642">
    <property type="entry name" value="IMIDAZOLONEPROPIONASE"/>
    <property type="match status" value="1"/>
</dbReference>
<dbReference type="CDD" id="cd01300">
    <property type="entry name" value="YtcJ_like"/>
    <property type="match status" value="1"/>
</dbReference>
<dbReference type="Proteomes" id="UP000013243">
    <property type="component" value="Plasmid unnamed1"/>
</dbReference>
<dbReference type="InterPro" id="IPR013108">
    <property type="entry name" value="Amidohydro_3"/>
</dbReference>
<dbReference type="InterPro" id="IPR032466">
    <property type="entry name" value="Metal_Hydrolase"/>
</dbReference>
<dbReference type="Pfam" id="PF07969">
    <property type="entry name" value="Amidohydro_3"/>
    <property type="match status" value="1"/>
</dbReference>
<feature type="domain" description="Amidohydrolase 3" evidence="2">
    <location>
        <begin position="75"/>
        <end position="567"/>
    </location>
</feature>
<keyword evidence="3" id="KW-0614">Plasmid</keyword>
<geneLocation type="plasmid" evidence="3 4">
    <name>unnamed1</name>
</geneLocation>
<dbReference type="AlphaFoldDB" id="A0A1B1A7T3"/>
<dbReference type="InterPro" id="IPR033932">
    <property type="entry name" value="YtcJ-like"/>
</dbReference>
<dbReference type="KEGG" id="rmb:K529_017840"/>
<dbReference type="InterPro" id="IPR011059">
    <property type="entry name" value="Metal-dep_hydrolase_composite"/>
</dbReference>
<dbReference type="Gene3D" id="3.20.20.140">
    <property type="entry name" value="Metal-dependent hydrolases"/>
    <property type="match status" value="1"/>
</dbReference>
<reference evidence="3 4" key="1">
    <citation type="journal article" date="2016" name="ISME J.">
        <title>Global occurrence and heterogeneity of the Roseobacter-clade species Ruegeria mobilis.</title>
        <authorList>
            <person name="Sonnenschein E."/>
            <person name="Gram L."/>
        </authorList>
    </citation>
    <scope>NUCLEOTIDE SEQUENCE [LARGE SCALE GENOMIC DNA]</scope>
    <source>
        <strain evidence="3 4">F1926</strain>
        <plasmid evidence="3 4">unnamed1</plasmid>
    </source>
</reference>